<evidence type="ECO:0000259" key="1">
    <source>
        <dbReference type="Pfam" id="PF00561"/>
    </source>
</evidence>
<proteinExistence type="predicted"/>
<evidence type="ECO:0000259" key="2">
    <source>
        <dbReference type="Pfam" id="PF13577"/>
    </source>
</evidence>
<evidence type="ECO:0000313" key="3">
    <source>
        <dbReference type="EMBL" id="PKB30362.1"/>
    </source>
</evidence>
<dbReference type="SUPFAM" id="SSF53474">
    <property type="entry name" value="alpha/beta-Hydrolases"/>
    <property type="match status" value="1"/>
</dbReference>
<protein>
    <submittedName>
        <fullName evidence="3">3-oxoadipate enol-lactonase</fullName>
    </submittedName>
</protein>
<dbReference type="InterPro" id="IPR050471">
    <property type="entry name" value="AB_hydrolase"/>
</dbReference>
<dbReference type="InterPro" id="IPR026968">
    <property type="entry name" value="PcaD/CatD"/>
</dbReference>
<accession>A0AA44UMX0</accession>
<dbReference type="PANTHER" id="PTHR43433">
    <property type="entry name" value="HYDROLASE, ALPHA/BETA FOLD FAMILY PROTEIN"/>
    <property type="match status" value="1"/>
</dbReference>
<dbReference type="GO" id="GO:0046503">
    <property type="term" value="P:glycerolipid catabolic process"/>
    <property type="evidence" value="ECO:0007669"/>
    <property type="project" value="TreeGrafter"/>
</dbReference>
<dbReference type="InterPro" id="IPR000073">
    <property type="entry name" value="AB_hydrolase_1"/>
</dbReference>
<sequence length="454" mass="48925">MTTAEQRLARLEAIEEIRALDARYCRALDDGDWDTLVSLFTDDGEFVGLRHVRGPVGLRRFFAGLAREGLTSFWHHVSNLEVELDDDDAVDGEPAAARVHSLLWQPCVRDGVPHVAAGRYDDRVVRLDGAWRYRRKRVSFDYFAPLADGWEKGVFSVEDAAATFRTGASEPEVEFVHAPIDLAHRIDGREGAPVLVLGPSLGTDLHLFDEQVDALADDFRIVRYDLPGHGASPAPAGPYTMAGLARDVVALLDRLDIDRAHYAGVSIGGAIGQQIALDHPGRLETLTVIASAARFAEPSSWPARAQEVRAKGTAAMITSRAGVWFTHDFVRTRNEEAVRLLRMLGATDPEGYAGCCEAIGAFDVRRRLAEITVPTLVIAGGADPATPPEMAKIVAHGVADGRYVVIDGAAHLTNVEAPGRVTALVRSFASGLRGGTAPIPGGGEIRGGRRASHS</sequence>
<dbReference type="EMBL" id="PHUJ01000003">
    <property type="protein sequence ID" value="PKB30362.1"/>
    <property type="molecule type" value="Genomic_DNA"/>
</dbReference>
<dbReference type="InterPro" id="IPR032710">
    <property type="entry name" value="NTF2-like_dom_sf"/>
</dbReference>
<dbReference type="GO" id="GO:0047570">
    <property type="term" value="F:3-oxoadipate enol-lactonase activity"/>
    <property type="evidence" value="ECO:0007669"/>
    <property type="project" value="InterPro"/>
</dbReference>
<evidence type="ECO:0000313" key="4">
    <source>
        <dbReference type="Proteomes" id="UP000232453"/>
    </source>
</evidence>
<dbReference type="InterPro" id="IPR029058">
    <property type="entry name" value="AB_hydrolase_fold"/>
</dbReference>
<dbReference type="GO" id="GO:0004806">
    <property type="term" value="F:triacylglycerol lipase activity"/>
    <property type="evidence" value="ECO:0007669"/>
    <property type="project" value="TreeGrafter"/>
</dbReference>
<dbReference type="InterPro" id="IPR037401">
    <property type="entry name" value="SnoaL-like"/>
</dbReference>
<comment type="caution">
    <text evidence="3">The sequence shown here is derived from an EMBL/GenBank/DDBJ whole genome shotgun (WGS) entry which is preliminary data.</text>
</comment>
<dbReference type="Pfam" id="PF00561">
    <property type="entry name" value="Abhydrolase_1"/>
    <property type="match status" value="1"/>
</dbReference>
<dbReference type="GO" id="GO:0042952">
    <property type="term" value="P:beta-ketoadipate pathway"/>
    <property type="evidence" value="ECO:0007669"/>
    <property type="project" value="InterPro"/>
</dbReference>
<gene>
    <name evidence="3" type="ORF">ATL51_2022</name>
</gene>
<dbReference type="Pfam" id="PF13577">
    <property type="entry name" value="SnoaL_4"/>
    <property type="match status" value="1"/>
</dbReference>
<dbReference type="Gene3D" id="3.10.450.50">
    <property type="match status" value="1"/>
</dbReference>
<dbReference type="AlphaFoldDB" id="A0AA44UMX0"/>
<feature type="domain" description="AB hydrolase-1" evidence="1">
    <location>
        <begin position="193"/>
        <end position="418"/>
    </location>
</feature>
<dbReference type="PANTHER" id="PTHR43433:SF5">
    <property type="entry name" value="AB HYDROLASE-1 DOMAIN-CONTAINING PROTEIN"/>
    <property type="match status" value="1"/>
</dbReference>
<name>A0AA44UMX0_PSEA5</name>
<dbReference type="Proteomes" id="UP000232453">
    <property type="component" value="Unassembled WGS sequence"/>
</dbReference>
<dbReference type="SUPFAM" id="SSF54427">
    <property type="entry name" value="NTF2-like"/>
    <property type="match status" value="1"/>
</dbReference>
<dbReference type="Gene3D" id="3.40.50.1820">
    <property type="entry name" value="alpha/beta hydrolase"/>
    <property type="match status" value="1"/>
</dbReference>
<feature type="domain" description="SnoaL-like" evidence="2">
    <location>
        <begin position="10"/>
        <end position="135"/>
    </location>
</feature>
<dbReference type="RefSeq" id="WP_301548976.1">
    <property type="nucleotide sequence ID" value="NZ_JBICSI010000003.1"/>
</dbReference>
<organism evidence="3 4">
    <name type="scientific">Pseudonocardia alni</name>
    <name type="common">Amycolata alni</name>
    <dbReference type="NCBI Taxonomy" id="33907"/>
    <lineage>
        <taxon>Bacteria</taxon>
        <taxon>Bacillati</taxon>
        <taxon>Actinomycetota</taxon>
        <taxon>Actinomycetes</taxon>
        <taxon>Pseudonocardiales</taxon>
        <taxon>Pseudonocardiaceae</taxon>
        <taxon>Pseudonocardia</taxon>
    </lineage>
</organism>
<reference evidence="3 4" key="1">
    <citation type="submission" date="2017-11" db="EMBL/GenBank/DDBJ databases">
        <title>Sequencing the genomes of 1000 actinobacteria strains.</title>
        <authorList>
            <person name="Klenk H.-P."/>
        </authorList>
    </citation>
    <scope>NUCLEOTIDE SEQUENCE [LARGE SCALE GENOMIC DNA]</scope>
    <source>
        <strain evidence="3 4">DSM 44104</strain>
    </source>
</reference>
<dbReference type="NCBIfam" id="TIGR02427">
    <property type="entry name" value="protocat_pcaD"/>
    <property type="match status" value="1"/>
</dbReference>
<dbReference type="PRINTS" id="PR00111">
    <property type="entry name" value="ABHYDROLASE"/>
</dbReference>
<dbReference type="CDD" id="cd00531">
    <property type="entry name" value="NTF2_like"/>
    <property type="match status" value="1"/>
</dbReference>